<evidence type="ECO:0000259" key="10">
    <source>
        <dbReference type="PROSITE" id="PS50142"/>
    </source>
</evidence>
<dbReference type="PANTHER" id="PTHR11207:SF0">
    <property type="entry name" value="RIBONUCLEASE 3"/>
    <property type="match status" value="1"/>
</dbReference>
<evidence type="ECO:0000256" key="1">
    <source>
        <dbReference type="ARBA" id="ARBA00000109"/>
    </source>
</evidence>
<comment type="subcellular location">
    <subcellularLocation>
        <location evidence="8">Cytoplasm</location>
    </subcellularLocation>
</comment>
<comment type="cofactor">
    <cofactor evidence="8">
        <name>Mg(2+)</name>
        <dbReference type="ChEBI" id="CHEBI:18420"/>
    </cofactor>
</comment>
<feature type="binding site" evidence="8">
    <location>
        <position position="122"/>
    </location>
    <ligand>
        <name>Mg(2+)</name>
        <dbReference type="ChEBI" id="CHEBI:18420"/>
    </ligand>
</feature>
<dbReference type="SUPFAM" id="SSF69065">
    <property type="entry name" value="RNase III domain-like"/>
    <property type="match status" value="1"/>
</dbReference>
<dbReference type="GO" id="GO:0005737">
    <property type="term" value="C:cytoplasm"/>
    <property type="evidence" value="ECO:0007669"/>
    <property type="project" value="UniProtKB-SubCell"/>
</dbReference>
<feature type="binding site" evidence="8">
    <location>
        <position position="119"/>
    </location>
    <ligand>
        <name>Mg(2+)</name>
        <dbReference type="ChEBI" id="CHEBI:18420"/>
    </ligand>
</feature>
<keyword evidence="7 8" id="KW-0694">RNA-binding</keyword>
<dbReference type="Pfam" id="PF00035">
    <property type="entry name" value="dsrm"/>
    <property type="match status" value="1"/>
</dbReference>
<dbReference type="EMBL" id="AP018664">
    <property type="protein sequence ID" value="BBD97282.1"/>
    <property type="molecule type" value="Genomic_DNA"/>
</dbReference>
<dbReference type="PANTHER" id="PTHR11207">
    <property type="entry name" value="RIBONUCLEASE III"/>
    <property type="match status" value="1"/>
</dbReference>
<evidence type="ECO:0000256" key="3">
    <source>
        <dbReference type="ARBA" id="ARBA00022664"/>
    </source>
</evidence>
<dbReference type="EC" id="3.1.26.3" evidence="8"/>
<feature type="domain" description="RNase III" evidence="10">
    <location>
        <begin position="14"/>
        <end position="133"/>
    </location>
</feature>
<evidence type="ECO:0000256" key="6">
    <source>
        <dbReference type="ARBA" id="ARBA00022801"/>
    </source>
</evidence>
<dbReference type="PROSITE" id="PS50137">
    <property type="entry name" value="DS_RBD"/>
    <property type="match status" value="1"/>
</dbReference>
<dbReference type="InterPro" id="IPR000999">
    <property type="entry name" value="RNase_III_dom"/>
</dbReference>
<comment type="subunit">
    <text evidence="8">Homodimer.</text>
</comment>
<evidence type="ECO:0000256" key="7">
    <source>
        <dbReference type="ARBA" id="ARBA00022884"/>
    </source>
</evidence>
<evidence type="ECO:0000259" key="9">
    <source>
        <dbReference type="PROSITE" id="PS50137"/>
    </source>
</evidence>
<dbReference type="InterPro" id="IPR036389">
    <property type="entry name" value="RNase_III_sf"/>
</dbReference>
<dbReference type="GO" id="GO:0008033">
    <property type="term" value="P:tRNA processing"/>
    <property type="evidence" value="ECO:0007669"/>
    <property type="project" value="UniProtKB-KW"/>
</dbReference>
<comment type="catalytic activity">
    <reaction evidence="1 8">
        <text>Endonucleolytic cleavage to 5'-phosphomonoester.</text>
        <dbReference type="EC" id="3.1.26.3"/>
    </reaction>
</comment>
<dbReference type="GO" id="GO:0019843">
    <property type="term" value="F:rRNA binding"/>
    <property type="evidence" value="ECO:0007669"/>
    <property type="project" value="UniProtKB-KW"/>
</dbReference>
<dbReference type="GO" id="GO:0046872">
    <property type="term" value="F:metal ion binding"/>
    <property type="evidence" value="ECO:0007669"/>
    <property type="project" value="UniProtKB-KW"/>
</dbReference>
<evidence type="ECO:0000313" key="12">
    <source>
        <dbReference type="Proteomes" id="UP000279959"/>
    </source>
</evidence>
<feature type="domain" description="DRBM" evidence="9">
    <location>
        <begin position="158"/>
        <end position="227"/>
    </location>
</feature>
<keyword evidence="8" id="KW-0460">Magnesium</keyword>
<keyword evidence="3 8" id="KW-0507">mRNA processing</keyword>
<dbReference type="GO" id="GO:0006364">
    <property type="term" value="P:rRNA processing"/>
    <property type="evidence" value="ECO:0007669"/>
    <property type="project" value="UniProtKB-UniRule"/>
</dbReference>
<dbReference type="KEGG" id="sami:SAMIE_1007830"/>
<dbReference type="HAMAP" id="MF_00104">
    <property type="entry name" value="RNase_III"/>
    <property type="match status" value="1"/>
</dbReference>
<dbReference type="CDD" id="cd10845">
    <property type="entry name" value="DSRM_RNAse_III_family"/>
    <property type="match status" value="1"/>
</dbReference>
<keyword evidence="8" id="KW-0698">rRNA processing</keyword>
<dbReference type="Gene3D" id="3.30.160.20">
    <property type="match status" value="1"/>
</dbReference>
<keyword evidence="8" id="KW-0963">Cytoplasm</keyword>
<keyword evidence="6 8" id="KW-0378">Hydrolase</keyword>
<accession>A0A494WA49</accession>
<feature type="binding site" evidence="8">
    <location>
        <position position="46"/>
    </location>
    <ligand>
        <name>Mg(2+)</name>
        <dbReference type="ChEBI" id="CHEBI:18420"/>
    </ligand>
</feature>
<dbReference type="GO" id="GO:0004525">
    <property type="term" value="F:ribonuclease III activity"/>
    <property type="evidence" value="ECO:0007669"/>
    <property type="project" value="UniProtKB-UniRule"/>
</dbReference>
<evidence type="ECO:0000256" key="2">
    <source>
        <dbReference type="ARBA" id="ARBA00010183"/>
    </source>
</evidence>
<reference evidence="11 12" key="1">
    <citation type="submission" date="2018-05" db="EMBL/GenBank/DDBJ databases">
        <title>Complete Genome Sequence of the Nonylphenol-Degrading Bacterium Sphingobium amiense DSM 16289T.</title>
        <authorList>
            <person name="Ootsuka M."/>
            <person name="Nishizawa T."/>
            <person name="Ohta H."/>
        </authorList>
    </citation>
    <scope>NUCLEOTIDE SEQUENCE [LARGE SCALE GENOMIC DNA]</scope>
    <source>
        <strain evidence="11 12">DSM 16289</strain>
    </source>
</reference>
<dbReference type="CDD" id="cd00593">
    <property type="entry name" value="RIBOc"/>
    <property type="match status" value="1"/>
</dbReference>
<keyword evidence="8" id="KW-0699">rRNA-binding</keyword>
<name>A0A494WA49_9SPHN</name>
<evidence type="ECO:0000256" key="8">
    <source>
        <dbReference type="HAMAP-Rule" id="MF_00104"/>
    </source>
</evidence>
<evidence type="ECO:0000256" key="5">
    <source>
        <dbReference type="ARBA" id="ARBA00022759"/>
    </source>
</evidence>
<keyword evidence="12" id="KW-1185">Reference proteome</keyword>
<dbReference type="GO" id="GO:0006397">
    <property type="term" value="P:mRNA processing"/>
    <property type="evidence" value="ECO:0007669"/>
    <property type="project" value="UniProtKB-UniRule"/>
</dbReference>
<keyword evidence="5 8" id="KW-0255">Endonuclease</keyword>
<gene>
    <name evidence="8" type="primary">rnc</name>
    <name evidence="11" type="ORF">SAMIE_1007830</name>
</gene>
<dbReference type="PROSITE" id="PS50142">
    <property type="entry name" value="RNASE_3_2"/>
    <property type="match status" value="1"/>
</dbReference>
<dbReference type="Proteomes" id="UP000279959">
    <property type="component" value="Chromosome"/>
</dbReference>
<organism evidence="11 12">
    <name type="scientific">Sphingobium amiense</name>
    <dbReference type="NCBI Taxonomy" id="135719"/>
    <lineage>
        <taxon>Bacteria</taxon>
        <taxon>Pseudomonadati</taxon>
        <taxon>Pseudomonadota</taxon>
        <taxon>Alphaproteobacteria</taxon>
        <taxon>Sphingomonadales</taxon>
        <taxon>Sphingomonadaceae</taxon>
        <taxon>Sphingobium</taxon>
    </lineage>
</organism>
<comment type="similarity">
    <text evidence="2">Belongs to the ribonuclease III family.</text>
</comment>
<dbReference type="NCBIfam" id="TIGR02191">
    <property type="entry name" value="RNaseIII"/>
    <property type="match status" value="1"/>
</dbReference>
<evidence type="ECO:0000256" key="4">
    <source>
        <dbReference type="ARBA" id="ARBA00022722"/>
    </source>
</evidence>
<dbReference type="SMART" id="SM00358">
    <property type="entry name" value="DSRM"/>
    <property type="match status" value="1"/>
</dbReference>
<dbReference type="Pfam" id="PF14622">
    <property type="entry name" value="Ribonucleas_3_3"/>
    <property type="match status" value="1"/>
</dbReference>
<proteinExistence type="inferred from homology"/>
<keyword evidence="4 8" id="KW-0540">Nuclease</keyword>
<evidence type="ECO:0000313" key="11">
    <source>
        <dbReference type="EMBL" id="BBD97282.1"/>
    </source>
</evidence>
<keyword evidence="8" id="KW-0819">tRNA processing</keyword>
<sequence length="227" mass="24463">MNVNGPRPDTDGWLKDLIGRAPRDRAAFEQALTHGSAGPVNYERIEFLGDRVLGLLIGEWVYERFAGEPEGKLSRRYNALVSGETCAEVARDIGVPTHLILGKQARDDGAAGSDNVLGDVMEALIGALYLEGGLDEARTLVRRLWGDRVDTQTSAPRHPKSALQEWAAANKRKPPEYALTDRSGPHHALRFTVTVSIRNAGEASATGASKQEAETAAAKALLEKLAG</sequence>
<dbReference type="SUPFAM" id="SSF54768">
    <property type="entry name" value="dsRNA-binding domain-like"/>
    <property type="match status" value="1"/>
</dbReference>
<dbReference type="RefSeq" id="WP_066698462.1">
    <property type="nucleotide sequence ID" value="NZ_AP018664.1"/>
</dbReference>
<dbReference type="InterPro" id="IPR014720">
    <property type="entry name" value="dsRBD_dom"/>
</dbReference>
<feature type="active site" evidence="8">
    <location>
        <position position="50"/>
    </location>
</feature>
<dbReference type="InterPro" id="IPR011907">
    <property type="entry name" value="RNase_III"/>
</dbReference>
<feature type="active site" evidence="8">
    <location>
        <position position="122"/>
    </location>
</feature>
<comment type="function">
    <text evidence="8">Digests double-stranded RNA. Involved in the processing of primary rRNA transcript to yield the immediate precursors to the large and small rRNAs (23S and 16S). Processes some mRNAs, and tRNAs when they are encoded in the rRNA operon. Processes pre-crRNA and tracrRNA of type II CRISPR loci if present in the organism.</text>
</comment>
<dbReference type="GO" id="GO:0003725">
    <property type="term" value="F:double-stranded RNA binding"/>
    <property type="evidence" value="ECO:0007669"/>
    <property type="project" value="TreeGrafter"/>
</dbReference>
<keyword evidence="8" id="KW-0479">Metal-binding</keyword>
<dbReference type="Gene3D" id="1.10.1520.10">
    <property type="entry name" value="Ribonuclease III domain"/>
    <property type="match status" value="1"/>
</dbReference>
<protein>
    <recommendedName>
        <fullName evidence="8">Ribonuclease 3</fullName>
        <ecNumber evidence="8">3.1.26.3</ecNumber>
    </recommendedName>
    <alternativeName>
        <fullName evidence="8">Ribonuclease III</fullName>
        <shortName evidence="8">RNase III</shortName>
    </alternativeName>
</protein>
<dbReference type="GO" id="GO:0010468">
    <property type="term" value="P:regulation of gene expression"/>
    <property type="evidence" value="ECO:0007669"/>
    <property type="project" value="TreeGrafter"/>
</dbReference>
<dbReference type="SMART" id="SM00535">
    <property type="entry name" value="RIBOc"/>
    <property type="match status" value="1"/>
</dbReference>
<dbReference type="AlphaFoldDB" id="A0A494WA49"/>